<proteinExistence type="predicted"/>
<dbReference type="STRING" id="34690.A0A182TT50"/>
<dbReference type="GO" id="GO:0004674">
    <property type="term" value="F:protein serine/threonine kinase activity"/>
    <property type="evidence" value="ECO:0007669"/>
    <property type="project" value="InterPro"/>
</dbReference>
<keyword evidence="1" id="KW-0677">Repeat</keyword>
<reference evidence="5" key="2">
    <citation type="submission" date="2020-05" db="UniProtKB">
        <authorList>
            <consortium name="EnsemblMetazoa"/>
        </authorList>
    </citation>
    <scope>IDENTIFICATION</scope>
    <source>
        <strain evidence="5">CM1001059</strain>
    </source>
</reference>
<keyword evidence="2 3" id="KW-0175">Coiled coil</keyword>
<dbReference type="VEuPathDB" id="VectorBase:AMEC007855"/>
<dbReference type="PROSITE" id="PS51860">
    <property type="entry name" value="REM_1"/>
    <property type="match status" value="1"/>
</dbReference>
<reference evidence="6" key="1">
    <citation type="submission" date="2014-01" db="EMBL/GenBank/DDBJ databases">
        <title>The Genome Sequence of Anopheles melas CM1001059_A (V2).</title>
        <authorList>
            <consortium name="The Broad Institute Genomics Platform"/>
            <person name="Neafsey D.E."/>
            <person name="Besansky N."/>
            <person name="Howell P."/>
            <person name="Walton C."/>
            <person name="Young S.K."/>
            <person name="Zeng Q."/>
            <person name="Gargeya S."/>
            <person name="Fitzgerald M."/>
            <person name="Haas B."/>
            <person name="Abouelleil A."/>
            <person name="Allen A.W."/>
            <person name="Alvarado L."/>
            <person name="Arachchi H.M."/>
            <person name="Berlin A.M."/>
            <person name="Chapman S.B."/>
            <person name="Gainer-Dewar J."/>
            <person name="Goldberg J."/>
            <person name="Griggs A."/>
            <person name="Gujja S."/>
            <person name="Hansen M."/>
            <person name="Howarth C."/>
            <person name="Imamovic A."/>
            <person name="Ireland A."/>
            <person name="Larimer J."/>
            <person name="McCowan C."/>
            <person name="Murphy C."/>
            <person name="Pearson M."/>
            <person name="Poon T.W."/>
            <person name="Priest M."/>
            <person name="Roberts A."/>
            <person name="Saif S."/>
            <person name="Shea T."/>
            <person name="Sisk P."/>
            <person name="Sykes S."/>
            <person name="Wortman J."/>
            <person name="Nusbaum C."/>
            <person name="Birren B."/>
        </authorList>
    </citation>
    <scope>NUCLEOTIDE SEQUENCE [LARGE SCALE GENOMIC DNA]</scope>
    <source>
        <strain evidence="6">CM1001059</strain>
    </source>
</reference>
<dbReference type="GO" id="GO:0031267">
    <property type="term" value="F:small GTPase binding"/>
    <property type="evidence" value="ECO:0007669"/>
    <property type="project" value="InterPro"/>
</dbReference>
<dbReference type="InterPro" id="IPR037313">
    <property type="entry name" value="PKN_HR1_1"/>
</dbReference>
<sequence length="106" mass="12093">MYELSHKYGLPDNVSEQLLPDRLEEIKEAIRREIRKELKIKEGAEKLREVATDRRSLSDVASIVKKSNNKLAELKSELHELESQIILTQGNSVSNNGGHVTRPLPY</sequence>
<dbReference type="Gene3D" id="1.10.287.160">
    <property type="entry name" value="HR1 repeat"/>
    <property type="match status" value="1"/>
</dbReference>
<keyword evidence="6" id="KW-1185">Reference proteome</keyword>
<evidence type="ECO:0000256" key="2">
    <source>
        <dbReference type="PROSITE-ProRule" id="PRU01207"/>
    </source>
</evidence>
<dbReference type="InterPro" id="IPR011072">
    <property type="entry name" value="HR1_rho-bd"/>
</dbReference>
<dbReference type="AlphaFoldDB" id="A0A182TT50"/>
<evidence type="ECO:0000256" key="1">
    <source>
        <dbReference type="ARBA" id="ARBA00022737"/>
    </source>
</evidence>
<dbReference type="Pfam" id="PF02185">
    <property type="entry name" value="HR1"/>
    <property type="match status" value="1"/>
</dbReference>
<name>A0A182TT50_9DIPT</name>
<protein>
    <recommendedName>
        <fullName evidence="4">REM-1 domain-containing protein</fullName>
    </recommendedName>
</protein>
<feature type="domain" description="REM-1" evidence="4">
    <location>
        <begin position="13"/>
        <end position="87"/>
    </location>
</feature>
<dbReference type="InterPro" id="IPR036274">
    <property type="entry name" value="HR1_rpt_sf"/>
</dbReference>
<dbReference type="Proteomes" id="UP000075902">
    <property type="component" value="Unassembled WGS sequence"/>
</dbReference>
<accession>A0A182TT50</accession>
<organism evidence="5 6">
    <name type="scientific">Anopheles melas</name>
    <dbReference type="NCBI Taxonomy" id="34690"/>
    <lineage>
        <taxon>Eukaryota</taxon>
        <taxon>Metazoa</taxon>
        <taxon>Ecdysozoa</taxon>
        <taxon>Arthropoda</taxon>
        <taxon>Hexapoda</taxon>
        <taxon>Insecta</taxon>
        <taxon>Pterygota</taxon>
        <taxon>Neoptera</taxon>
        <taxon>Endopterygota</taxon>
        <taxon>Diptera</taxon>
        <taxon>Nematocera</taxon>
        <taxon>Culicoidea</taxon>
        <taxon>Culicidae</taxon>
        <taxon>Anophelinae</taxon>
        <taxon>Anopheles</taxon>
    </lineage>
</organism>
<dbReference type="SMART" id="SM00742">
    <property type="entry name" value="Hr1"/>
    <property type="match status" value="1"/>
</dbReference>
<dbReference type="SUPFAM" id="SSF46585">
    <property type="entry name" value="HR1 repeat"/>
    <property type="match status" value="1"/>
</dbReference>
<dbReference type="EnsemblMetazoa" id="AMEC007855-RA">
    <property type="protein sequence ID" value="AMEC007855-PA"/>
    <property type="gene ID" value="AMEC007855"/>
</dbReference>
<feature type="coiled-coil region" evidence="3">
    <location>
        <begin position="64"/>
        <end position="91"/>
    </location>
</feature>
<evidence type="ECO:0000259" key="4">
    <source>
        <dbReference type="PROSITE" id="PS51860"/>
    </source>
</evidence>
<dbReference type="GO" id="GO:0007165">
    <property type="term" value="P:signal transduction"/>
    <property type="evidence" value="ECO:0007669"/>
    <property type="project" value="InterPro"/>
</dbReference>
<evidence type="ECO:0000313" key="6">
    <source>
        <dbReference type="Proteomes" id="UP000075902"/>
    </source>
</evidence>
<evidence type="ECO:0000313" key="5">
    <source>
        <dbReference type="EnsemblMetazoa" id="AMEC007855-PA"/>
    </source>
</evidence>
<evidence type="ECO:0000256" key="3">
    <source>
        <dbReference type="SAM" id="Coils"/>
    </source>
</evidence>
<dbReference type="CDD" id="cd11622">
    <property type="entry name" value="HR1_PKN_1"/>
    <property type="match status" value="1"/>
</dbReference>